<evidence type="ECO:0000313" key="12">
    <source>
        <dbReference type="Proteomes" id="UP000013167"/>
    </source>
</evidence>
<dbReference type="SUPFAM" id="SSF52540">
    <property type="entry name" value="P-loop containing nucleoside triphosphate hydrolases"/>
    <property type="match status" value="1"/>
</dbReference>
<dbReference type="PROSITE" id="PS00211">
    <property type="entry name" value="ABC_TRANSPORTER_1"/>
    <property type="match status" value="1"/>
</dbReference>
<dbReference type="Gene3D" id="3.40.50.300">
    <property type="entry name" value="P-loop containing nucleotide triphosphate hydrolases"/>
    <property type="match status" value="1"/>
</dbReference>
<dbReference type="PANTHER" id="PTHR42781:SF4">
    <property type="entry name" value="SPERMIDINE_PUTRESCINE IMPORT ATP-BINDING PROTEIN POTA"/>
    <property type="match status" value="1"/>
</dbReference>
<dbReference type="OrthoDB" id="9802264at2"/>
<keyword evidence="5 11" id="KW-0067">ATP-binding</keyword>
<dbReference type="GO" id="GO:0016887">
    <property type="term" value="F:ATP hydrolysis activity"/>
    <property type="evidence" value="ECO:0007669"/>
    <property type="project" value="InterPro"/>
</dbReference>
<keyword evidence="8" id="KW-0472">Membrane</keyword>
<dbReference type="GO" id="GO:0043190">
    <property type="term" value="C:ATP-binding cassette (ABC) transporter complex"/>
    <property type="evidence" value="ECO:0007669"/>
    <property type="project" value="InterPro"/>
</dbReference>
<dbReference type="InterPro" id="IPR003439">
    <property type="entry name" value="ABC_transporter-like_ATP-bd"/>
</dbReference>
<evidence type="ECO:0000256" key="8">
    <source>
        <dbReference type="ARBA" id="ARBA00023136"/>
    </source>
</evidence>
<dbReference type="InterPro" id="IPR008995">
    <property type="entry name" value="Mo/tungstate-bd_C_term_dom"/>
</dbReference>
<dbReference type="EC" id="7.6.2.9" evidence="9"/>
<accession>N0E461</accession>
<evidence type="ECO:0000256" key="6">
    <source>
        <dbReference type="ARBA" id="ARBA00023004"/>
    </source>
</evidence>
<dbReference type="InterPro" id="IPR017871">
    <property type="entry name" value="ABC_transporter-like_CS"/>
</dbReference>
<dbReference type="AlphaFoldDB" id="N0E461"/>
<keyword evidence="12" id="KW-1185">Reference proteome</keyword>
<name>N0E461_9MICO</name>
<comment type="caution">
    <text evidence="11">The sequence shown here is derived from an EMBL/GenBank/DDBJ whole genome shotgun (WGS) entry which is preliminary data.</text>
</comment>
<evidence type="ECO:0000259" key="10">
    <source>
        <dbReference type="PROSITE" id="PS50893"/>
    </source>
</evidence>
<dbReference type="PROSITE" id="PS50893">
    <property type="entry name" value="ABC_TRANSPORTER_2"/>
    <property type="match status" value="1"/>
</dbReference>
<dbReference type="GO" id="GO:0015418">
    <property type="term" value="F:ABC-type quaternary ammonium compound transporting activity"/>
    <property type="evidence" value="ECO:0007669"/>
    <property type="project" value="UniProtKB-EC"/>
</dbReference>
<dbReference type="InterPro" id="IPR003593">
    <property type="entry name" value="AAA+_ATPase"/>
</dbReference>
<evidence type="ECO:0000256" key="2">
    <source>
        <dbReference type="ARBA" id="ARBA00022475"/>
    </source>
</evidence>
<dbReference type="SMART" id="SM00382">
    <property type="entry name" value="AAA"/>
    <property type="match status" value="1"/>
</dbReference>
<dbReference type="RefSeq" id="WP_010850453.1">
    <property type="nucleotide sequence ID" value="NZ_HF570956.1"/>
</dbReference>
<organism evidence="11 12">
    <name type="scientific">Phycicoccus elongatus Lp2</name>
    <dbReference type="NCBI Taxonomy" id="1193181"/>
    <lineage>
        <taxon>Bacteria</taxon>
        <taxon>Bacillati</taxon>
        <taxon>Actinomycetota</taxon>
        <taxon>Actinomycetes</taxon>
        <taxon>Micrococcales</taxon>
        <taxon>Intrasporangiaceae</taxon>
        <taxon>Phycicoccus</taxon>
    </lineage>
</organism>
<evidence type="ECO:0000256" key="5">
    <source>
        <dbReference type="ARBA" id="ARBA00022840"/>
    </source>
</evidence>
<dbReference type="FunFam" id="3.40.50.300:FF:000425">
    <property type="entry name" value="Probable ABC transporter, ATP-binding subunit"/>
    <property type="match status" value="1"/>
</dbReference>
<dbReference type="eggNOG" id="COG3842">
    <property type="taxonomic scope" value="Bacteria"/>
</dbReference>
<dbReference type="SUPFAM" id="SSF50331">
    <property type="entry name" value="MOP-like"/>
    <property type="match status" value="1"/>
</dbReference>
<dbReference type="Pfam" id="PF00005">
    <property type="entry name" value="ABC_tran"/>
    <property type="match status" value="1"/>
</dbReference>
<keyword evidence="1" id="KW-0813">Transport</keyword>
<keyword evidence="4" id="KW-0547">Nucleotide-binding</keyword>
<dbReference type="Pfam" id="PF08402">
    <property type="entry name" value="TOBE_2"/>
    <property type="match status" value="1"/>
</dbReference>
<gene>
    <name evidence="11" type="primary">fbpC</name>
    <name evidence="11" type="ORF">BN10_610021</name>
</gene>
<dbReference type="InterPro" id="IPR015853">
    <property type="entry name" value="ABC_transpr_FbpC"/>
</dbReference>
<dbReference type="InterPro" id="IPR013611">
    <property type="entry name" value="Transp-assoc_OB_typ2"/>
</dbReference>
<dbReference type="EMBL" id="CAIZ01000132">
    <property type="protein sequence ID" value="CCH70610.1"/>
    <property type="molecule type" value="Genomic_DNA"/>
</dbReference>
<evidence type="ECO:0000256" key="7">
    <source>
        <dbReference type="ARBA" id="ARBA00023065"/>
    </source>
</evidence>
<dbReference type="InterPro" id="IPR050093">
    <property type="entry name" value="ABC_SmlMolc_Importer"/>
</dbReference>
<evidence type="ECO:0000256" key="4">
    <source>
        <dbReference type="ARBA" id="ARBA00022741"/>
    </source>
</evidence>
<evidence type="ECO:0000256" key="9">
    <source>
        <dbReference type="ARBA" id="ARBA00066388"/>
    </source>
</evidence>
<reference evidence="11 12" key="1">
    <citation type="journal article" date="2013" name="ISME J.">
        <title>A metabolic model for members of the genus Tetrasphaera involved in enhanced biological phosphorus removal.</title>
        <authorList>
            <person name="Kristiansen R."/>
            <person name="Nguyen H.T.T."/>
            <person name="Saunders A.M."/>
            <person name="Nielsen J.L."/>
            <person name="Wimmer R."/>
            <person name="Le V.Q."/>
            <person name="McIlroy S.J."/>
            <person name="Petrovski S."/>
            <person name="Seviour R.J."/>
            <person name="Calteau A."/>
            <person name="Nielsen K.L."/>
            <person name="Nielsen P.H."/>
        </authorList>
    </citation>
    <scope>NUCLEOTIDE SEQUENCE [LARGE SCALE GENOMIC DNA]</scope>
    <source>
        <strain evidence="11 12">Lp2</strain>
    </source>
</reference>
<dbReference type="InterPro" id="IPR027417">
    <property type="entry name" value="P-loop_NTPase"/>
</dbReference>
<dbReference type="PANTHER" id="PTHR42781">
    <property type="entry name" value="SPERMIDINE/PUTRESCINE IMPORT ATP-BINDING PROTEIN POTA"/>
    <property type="match status" value="1"/>
</dbReference>
<sequence length="347" mass="35946">MSELKAEGIVAGHGATTVLHGVDLTVPAGSTTAILGPSGCGKTTLLRVIAGFHRPDAGRVVVADRDVFGAGLNIAPEHRGLGYVAQEGALFPHLSVADNITFGLRRGDPGRATRLTELLDLVGLPREVAGRSPDQLSGGQQQRVALARALARRPRVVLLDEPFSSLDAGLRASTRRAVADALAAEGVTVLMVTHDQDEALSFADQIVVMDAGRILQAGSPLDVYTAPADRVTAGFLGDLVTVVGRAHDGRVESALGTHATDSAAEGAVEVALRPEQIVLHSADQPGIRTGAFGTVRHCDYFGHDALVHVALDDGSEIAARLGAGGQVPRTGERVTASVTGSVLTYPL</sequence>
<evidence type="ECO:0000256" key="3">
    <source>
        <dbReference type="ARBA" id="ARBA00022496"/>
    </source>
</evidence>
<keyword evidence="3" id="KW-0410">Iron transport</keyword>
<protein>
    <recommendedName>
        <fullName evidence="9">ABC-type quaternary amine transporter</fullName>
        <ecNumber evidence="9">7.6.2.9</ecNumber>
    </recommendedName>
</protein>
<dbReference type="GO" id="GO:0005524">
    <property type="term" value="F:ATP binding"/>
    <property type="evidence" value="ECO:0007669"/>
    <property type="project" value="UniProtKB-KW"/>
</dbReference>
<dbReference type="CDD" id="cd03259">
    <property type="entry name" value="ABC_Carb_Solutes_like"/>
    <property type="match status" value="1"/>
</dbReference>
<keyword evidence="6" id="KW-0408">Iron</keyword>
<keyword evidence="2" id="KW-1003">Cell membrane</keyword>
<feature type="domain" description="ABC transporter" evidence="10">
    <location>
        <begin position="4"/>
        <end position="236"/>
    </location>
</feature>
<evidence type="ECO:0000313" key="11">
    <source>
        <dbReference type="EMBL" id="CCH70610.1"/>
    </source>
</evidence>
<dbReference type="GO" id="GO:0015408">
    <property type="term" value="F:ABC-type ferric iron transporter activity"/>
    <property type="evidence" value="ECO:0007669"/>
    <property type="project" value="InterPro"/>
</dbReference>
<proteinExistence type="predicted"/>
<dbReference type="Proteomes" id="UP000013167">
    <property type="component" value="Unassembled WGS sequence"/>
</dbReference>
<evidence type="ECO:0000256" key="1">
    <source>
        <dbReference type="ARBA" id="ARBA00022448"/>
    </source>
</evidence>
<keyword evidence="7" id="KW-0406">Ion transport</keyword>
<dbReference type="HOGENOM" id="CLU_000604_1_1_11"/>
<keyword evidence="11" id="KW-0378">Hydrolase</keyword>
<dbReference type="STRING" id="1193181.BN10_610021"/>